<name>A0AA35CIY2_9FIRM</name>
<dbReference type="KEGG" id="cmic:caldi_11940"/>
<dbReference type="Proteomes" id="UP001163687">
    <property type="component" value="Chromosome"/>
</dbReference>
<evidence type="ECO:0000313" key="2">
    <source>
        <dbReference type="Proteomes" id="UP001163687"/>
    </source>
</evidence>
<dbReference type="AlphaFoldDB" id="A0AA35CIY2"/>
<reference evidence="1" key="1">
    <citation type="submission" date="2022-03" db="EMBL/GenBank/DDBJ databases">
        <title>Complete genome sequence of Caldinitratiruptor microaerophilus.</title>
        <authorList>
            <person name="Mukaiyama R."/>
            <person name="Nishiyama T."/>
            <person name="Ueda K."/>
        </authorList>
    </citation>
    <scope>NUCLEOTIDE SEQUENCE</scope>
    <source>
        <strain evidence="1">JCM 16183</strain>
    </source>
</reference>
<sequence length="60" mass="6975">MKNGHVHHDGNSWEREEIRRLDNLRRRLSVAVAAGRMTAREAADLLVDEMIPSALQIRRR</sequence>
<organism evidence="1 2">
    <name type="scientific">Caldinitratiruptor microaerophilus</name>
    <dbReference type="NCBI Taxonomy" id="671077"/>
    <lineage>
        <taxon>Bacteria</taxon>
        <taxon>Bacillati</taxon>
        <taxon>Bacillota</taxon>
        <taxon>Clostridia</taxon>
        <taxon>Eubacteriales</taxon>
        <taxon>Symbiobacteriaceae</taxon>
        <taxon>Caldinitratiruptor</taxon>
    </lineage>
</organism>
<gene>
    <name evidence="1" type="ORF">caldi_11940</name>
</gene>
<evidence type="ECO:0000313" key="1">
    <source>
        <dbReference type="EMBL" id="BDG60104.1"/>
    </source>
</evidence>
<keyword evidence="2" id="KW-1185">Reference proteome</keyword>
<accession>A0AA35CIY2</accession>
<proteinExistence type="predicted"/>
<protein>
    <submittedName>
        <fullName evidence="1">Uncharacterized protein</fullName>
    </submittedName>
</protein>
<dbReference type="EMBL" id="AP025628">
    <property type="protein sequence ID" value="BDG60104.1"/>
    <property type="molecule type" value="Genomic_DNA"/>
</dbReference>